<feature type="chain" id="PRO_5032966878" evidence="1">
    <location>
        <begin position="26"/>
        <end position="177"/>
    </location>
</feature>
<evidence type="ECO:0000256" key="1">
    <source>
        <dbReference type="SAM" id="SignalP"/>
    </source>
</evidence>
<proteinExistence type="predicted"/>
<evidence type="ECO:0000313" key="2">
    <source>
        <dbReference type="EMBL" id="MBB5334965.1"/>
    </source>
</evidence>
<protein>
    <submittedName>
        <fullName evidence="2">Uncharacterized protein</fullName>
    </submittedName>
</protein>
<feature type="signal peptide" evidence="1">
    <location>
        <begin position="1"/>
        <end position="25"/>
    </location>
</feature>
<dbReference type="RefSeq" id="WP_183858797.1">
    <property type="nucleotide sequence ID" value="NZ_JACHFH010000001.1"/>
</dbReference>
<accession>A0A840UQY0</accession>
<dbReference type="AlphaFoldDB" id="A0A840UQY0"/>
<gene>
    <name evidence="2" type="ORF">HNR32_000065</name>
</gene>
<keyword evidence="3" id="KW-1185">Reference proteome</keyword>
<dbReference type="EMBL" id="JACHFH010000001">
    <property type="protein sequence ID" value="MBB5334965.1"/>
    <property type="molecule type" value="Genomic_DNA"/>
</dbReference>
<keyword evidence="1" id="KW-0732">Signal</keyword>
<sequence>MAIRKKYIILIVAFILMSYFNMAQAASKSTFWQGNNSADRAVLSKVMIESVWSDADKQKYILNPFVPEQKLENEDQVIAVKKYIYVKIRYSGIPDKMMIFAGFGKGIPSQKAQEVGFAKFSDYAVQIIKYPISDLYPIDVVNLQYLTVRAFSQQRLSQSGEIPVYMTSMFFKFRRIL</sequence>
<reference evidence="2 3" key="1">
    <citation type="submission" date="2020-08" db="EMBL/GenBank/DDBJ databases">
        <title>Genomic Encyclopedia of Type Strains, Phase IV (KMG-IV): sequencing the most valuable type-strain genomes for metagenomic binning, comparative biology and taxonomic classification.</title>
        <authorList>
            <person name="Goeker M."/>
        </authorList>
    </citation>
    <scope>NUCLEOTIDE SEQUENCE [LARGE SCALE GENOMIC DNA]</scope>
    <source>
        <strain evidence="2 3">DSM 24661</strain>
    </source>
</reference>
<comment type="caution">
    <text evidence="2">The sequence shown here is derived from an EMBL/GenBank/DDBJ whole genome shotgun (WGS) entry which is preliminary data.</text>
</comment>
<name>A0A840UQY0_9FIRM</name>
<evidence type="ECO:0000313" key="3">
    <source>
        <dbReference type="Proteomes" id="UP000559117"/>
    </source>
</evidence>
<dbReference type="Proteomes" id="UP000559117">
    <property type="component" value="Unassembled WGS sequence"/>
</dbReference>
<organism evidence="2 3">
    <name type="scientific">Pectinatus brassicae</name>
    <dbReference type="NCBI Taxonomy" id="862415"/>
    <lineage>
        <taxon>Bacteria</taxon>
        <taxon>Bacillati</taxon>
        <taxon>Bacillota</taxon>
        <taxon>Negativicutes</taxon>
        <taxon>Selenomonadales</taxon>
        <taxon>Selenomonadaceae</taxon>
        <taxon>Pectinatus</taxon>
    </lineage>
</organism>